<dbReference type="AlphaFoldDB" id="A0A1G9GIZ8"/>
<organism evidence="1 2">
    <name type="scientific">Nonomuraea maritima</name>
    <dbReference type="NCBI Taxonomy" id="683260"/>
    <lineage>
        <taxon>Bacteria</taxon>
        <taxon>Bacillati</taxon>
        <taxon>Actinomycetota</taxon>
        <taxon>Actinomycetes</taxon>
        <taxon>Streptosporangiales</taxon>
        <taxon>Streptosporangiaceae</taxon>
        <taxon>Nonomuraea</taxon>
    </lineage>
</organism>
<protein>
    <submittedName>
        <fullName evidence="1">Uncharacterized protein</fullName>
    </submittedName>
</protein>
<proteinExistence type="predicted"/>
<accession>A0A1G9GIZ8</accession>
<sequence length="80" mass="8841">MPDERAEISGECYACKRVFRHDPKEVVTFLVDPETGLPPGITFFGTLRPATPEAVARSTDVPVCPDCVDKARRFGSENPF</sequence>
<gene>
    <name evidence="1" type="ORF">SAMN05421874_11490</name>
</gene>
<reference evidence="1 2" key="1">
    <citation type="submission" date="2016-10" db="EMBL/GenBank/DDBJ databases">
        <authorList>
            <person name="de Groot N.N."/>
        </authorList>
    </citation>
    <scope>NUCLEOTIDE SEQUENCE [LARGE SCALE GENOMIC DNA]</scope>
    <source>
        <strain evidence="1 2">CGMCC 4.5681</strain>
    </source>
</reference>
<name>A0A1G9GIZ8_9ACTN</name>
<keyword evidence="2" id="KW-1185">Reference proteome</keyword>
<dbReference type="OrthoDB" id="3537672at2"/>
<evidence type="ECO:0000313" key="2">
    <source>
        <dbReference type="Proteomes" id="UP000198683"/>
    </source>
</evidence>
<dbReference type="STRING" id="683260.SAMN05421874_11490"/>
<dbReference type="Proteomes" id="UP000198683">
    <property type="component" value="Unassembled WGS sequence"/>
</dbReference>
<evidence type="ECO:0000313" key="1">
    <source>
        <dbReference type="EMBL" id="SDL00572.1"/>
    </source>
</evidence>
<dbReference type="EMBL" id="FNFB01000014">
    <property type="protein sequence ID" value="SDL00572.1"/>
    <property type="molecule type" value="Genomic_DNA"/>
</dbReference>
<dbReference type="RefSeq" id="WP_090768596.1">
    <property type="nucleotide sequence ID" value="NZ_FNFB01000014.1"/>
</dbReference>